<dbReference type="eggNOG" id="COG0560">
    <property type="taxonomic scope" value="Bacteria"/>
</dbReference>
<comment type="pathway">
    <text evidence="2">Amino-acid biosynthesis; L-serine biosynthesis; L-serine from 3-phospho-D-glycerate: step 3/3.</text>
</comment>
<comment type="similarity">
    <text evidence="3">Belongs to the HAD-like hydrolase superfamily. SerB family.</text>
</comment>
<dbReference type="SUPFAM" id="SSF56784">
    <property type="entry name" value="HAD-like"/>
    <property type="match status" value="1"/>
</dbReference>
<dbReference type="EMBL" id="CP002382">
    <property type="protein sequence ID" value="AEP08444.1"/>
    <property type="molecule type" value="Genomic_DNA"/>
</dbReference>
<dbReference type="PANTHER" id="PTHR43344">
    <property type="entry name" value="PHOSPHOSERINE PHOSPHATASE"/>
    <property type="match status" value="1"/>
</dbReference>
<dbReference type="InterPro" id="IPR050582">
    <property type="entry name" value="HAD-like_SerB"/>
</dbReference>
<evidence type="ECO:0000256" key="7">
    <source>
        <dbReference type="ARBA" id="ARBA00022723"/>
    </source>
</evidence>
<comment type="catalytic activity">
    <reaction evidence="12">
        <text>O-phospho-L-serine + H2O = L-serine + phosphate</text>
        <dbReference type="Rhea" id="RHEA:21208"/>
        <dbReference type="ChEBI" id="CHEBI:15377"/>
        <dbReference type="ChEBI" id="CHEBI:33384"/>
        <dbReference type="ChEBI" id="CHEBI:43474"/>
        <dbReference type="ChEBI" id="CHEBI:57524"/>
        <dbReference type="EC" id="3.1.3.3"/>
    </reaction>
</comment>
<evidence type="ECO:0000256" key="10">
    <source>
        <dbReference type="ARBA" id="ARBA00023299"/>
    </source>
</evidence>
<keyword evidence="16" id="KW-1185">Reference proteome</keyword>
<evidence type="ECO:0000256" key="11">
    <source>
        <dbReference type="ARBA" id="ARBA00031693"/>
    </source>
</evidence>
<evidence type="ECO:0000256" key="8">
    <source>
        <dbReference type="ARBA" id="ARBA00022801"/>
    </source>
</evidence>
<feature type="active site" description="Nucleophile" evidence="14">
    <location>
        <position position="89"/>
    </location>
</feature>
<dbReference type="UniPathway" id="UPA00135">
    <property type="reaction ID" value="UER00198"/>
</dbReference>
<name>G2KMQ7_MICAA</name>
<evidence type="ECO:0000256" key="3">
    <source>
        <dbReference type="ARBA" id="ARBA00009184"/>
    </source>
</evidence>
<evidence type="ECO:0000256" key="5">
    <source>
        <dbReference type="ARBA" id="ARBA00015196"/>
    </source>
</evidence>
<accession>G2KMQ7</accession>
<dbReference type="GO" id="GO:0005737">
    <property type="term" value="C:cytoplasm"/>
    <property type="evidence" value="ECO:0007669"/>
    <property type="project" value="TreeGrafter"/>
</dbReference>
<dbReference type="KEGG" id="mai:MICA_97"/>
<evidence type="ECO:0000256" key="13">
    <source>
        <dbReference type="ARBA" id="ARBA00048523"/>
    </source>
</evidence>
<reference evidence="15 16" key="1">
    <citation type="journal article" date="2011" name="BMC Genomics">
        <title>Genomic insights into an obligate epibiotic bacterial predator: Micavibrio aeruginosavorus ARL-13.</title>
        <authorList>
            <person name="Wang Z."/>
            <person name="Kadouri D."/>
            <person name="Wu M."/>
        </authorList>
    </citation>
    <scope>NUCLEOTIDE SEQUENCE [LARGE SCALE GENOMIC DNA]</scope>
    <source>
        <strain evidence="15 16">ARL-13</strain>
    </source>
</reference>
<dbReference type="SFLD" id="SFLDF00029">
    <property type="entry name" value="phosphoserine_phosphatase"/>
    <property type="match status" value="1"/>
</dbReference>
<dbReference type="InterPro" id="IPR036412">
    <property type="entry name" value="HAD-like_sf"/>
</dbReference>
<evidence type="ECO:0000256" key="6">
    <source>
        <dbReference type="ARBA" id="ARBA00022605"/>
    </source>
</evidence>
<dbReference type="NCBIfam" id="TIGR01488">
    <property type="entry name" value="HAD-SF-IB"/>
    <property type="match status" value="1"/>
</dbReference>
<evidence type="ECO:0000256" key="4">
    <source>
        <dbReference type="ARBA" id="ARBA00012640"/>
    </source>
</evidence>
<comment type="cofactor">
    <cofactor evidence="1">
        <name>Mg(2+)</name>
        <dbReference type="ChEBI" id="CHEBI:18420"/>
    </cofactor>
</comment>
<evidence type="ECO:0000256" key="14">
    <source>
        <dbReference type="PIRSR" id="PIRSR604469-1"/>
    </source>
</evidence>
<keyword evidence="8 15" id="KW-0378">Hydrolase</keyword>
<comment type="catalytic activity">
    <reaction evidence="13">
        <text>O-phospho-D-serine + H2O = D-serine + phosphate</text>
        <dbReference type="Rhea" id="RHEA:24873"/>
        <dbReference type="ChEBI" id="CHEBI:15377"/>
        <dbReference type="ChEBI" id="CHEBI:35247"/>
        <dbReference type="ChEBI" id="CHEBI:43474"/>
        <dbReference type="ChEBI" id="CHEBI:58680"/>
        <dbReference type="EC" id="3.1.3.3"/>
    </reaction>
</comment>
<dbReference type="RefSeq" id="WP_014101667.1">
    <property type="nucleotide sequence ID" value="NC_016026.1"/>
</dbReference>
<dbReference type="OrthoDB" id="9792539at2"/>
<evidence type="ECO:0000256" key="12">
    <source>
        <dbReference type="ARBA" id="ARBA00048138"/>
    </source>
</evidence>
<feature type="active site" description="Proton donor" evidence="14">
    <location>
        <position position="91"/>
    </location>
</feature>
<dbReference type="HOGENOM" id="CLU_036368_4_2_5"/>
<proteinExistence type="inferred from homology"/>
<organism evidence="15 16">
    <name type="scientific">Micavibrio aeruginosavorus (strain ARL-13)</name>
    <dbReference type="NCBI Taxonomy" id="856793"/>
    <lineage>
        <taxon>Bacteria</taxon>
        <taxon>Pseudomonadati</taxon>
        <taxon>Bdellovibrionota</taxon>
        <taxon>Bdellovibrionia</taxon>
        <taxon>Bdellovibrionales</taxon>
        <taxon>Pseudobdellovibrionaceae</taxon>
        <taxon>Micavibrio</taxon>
    </lineage>
</organism>
<keyword evidence="6" id="KW-0028">Amino-acid biosynthesis</keyword>
<keyword evidence="9" id="KW-0460">Magnesium</keyword>
<dbReference type="SFLD" id="SFLDG01136">
    <property type="entry name" value="C1.6:_Phosphoserine_Phosphatas"/>
    <property type="match status" value="1"/>
</dbReference>
<dbReference type="STRING" id="856793.MICA_97"/>
<dbReference type="NCBIfam" id="TIGR00338">
    <property type="entry name" value="serB"/>
    <property type="match status" value="1"/>
</dbReference>
<dbReference type="Proteomes" id="UP000009286">
    <property type="component" value="Chromosome"/>
</dbReference>
<evidence type="ECO:0000256" key="9">
    <source>
        <dbReference type="ARBA" id="ARBA00022842"/>
    </source>
</evidence>
<gene>
    <name evidence="15" type="primary">serB</name>
    <name evidence="15" type="ordered locus">MICA_97</name>
</gene>
<evidence type="ECO:0000256" key="1">
    <source>
        <dbReference type="ARBA" id="ARBA00001946"/>
    </source>
</evidence>
<dbReference type="GO" id="GO:0036424">
    <property type="term" value="F:L-phosphoserine phosphatase activity"/>
    <property type="evidence" value="ECO:0007669"/>
    <property type="project" value="InterPro"/>
</dbReference>
<evidence type="ECO:0000256" key="2">
    <source>
        <dbReference type="ARBA" id="ARBA00005135"/>
    </source>
</evidence>
<dbReference type="AlphaFoldDB" id="G2KMQ7"/>
<dbReference type="PANTHER" id="PTHR43344:SF2">
    <property type="entry name" value="PHOSPHOSERINE PHOSPHATASE"/>
    <property type="match status" value="1"/>
</dbReference>
<dbReference type="SFLD" id="SFLDG01137">
    <property type="entry name" value="C1.6.1:_Phosphoserine_Phosphat"/>
    <property type="match status" value="1"/>
</dbReference>
<dbReference type="InterPro" id="IPR023214">
    <property type="entry name" value="HAD_sf"/>
</dbReference>
<dbReference type="GO" id="GO:0006564">
    <property type="term" value="P:L-serine biosynthetic process"/>
    <property type="evidence" value="ECO:0007669"/>
    <property type="project" value="UniProtKB-KW"/>
</dbReference>
<keyword evidence="7" id="KW-0479">Metal-binding</keyword>
<evidence type="ECO:0000313" key="16">
    <source>
        <dbReference type="Proteomes" id="UP000009286"/>
    </source>
</evidence>
<dbReference type="Pfam" id="PF12710">
    <property type="entry name" value="HAD"/>
    <property type="match status" value="1"/>
</dbReference>
<dbReference type="SFLD" id="SFLDS00003">
    <property type="entry name" value="Haloacid_Dehalogenase"/>
    <property type="match status" value="1"/>
</dbReference>
<keyword evidence="10" id="KW-0718">Serine biosynthesis</keyword>
<sequence>MRFVLTLIASDHPLTPAHLAGVMRYCDSQGLPVTAGPRWLDQHKAADILLQQRPNPDHMRTLREALMTDRIDVLVVNAETRRKKIMLADMDSTIITGETLDDLAALVGKHDEVAAITAAAMNGTIGFREALEQRMALLAGVSEFQLHQTLNAMQLSPGAEYLVAGMRQIGAITVLVSSGFTFFTGGISQRVGFTQHHGNVLDMQDGALTGRILDPVLDKAAKLHFLNHYVEQLGITADDVLAIGDGSNDIPMLQAAGLGIGYHPKQAVAEAVDNLILHGDLSAALYAQGLIPRA</sequence>
<dbReference type="Gene3D" id="3.40.50.1000">
    <property type="entry name" value="HAD superfamily/HAD-like"/>
    <property type="match status" value="1"/>
</dbReference>
<dbReference type="InterPro" id="IPR004469">
    <property type="entry name" value="PSP"/>
</dbReference>
<evidence type="ECO:0000313" key="15">
    <source>
        <dbReference type="EMBL" id="AEP08444.1"/>
    </source>
</evidence>
<dbReference type="GO" id="GO:0000287">
    <property type="term" value="F:magnesium ion binding"/>
    <property type="evidence" value="ECO:0007669"/>
    <property type="project" value="TreeGrafter"/>
</dbReference>
<protein>
    <recommendedName>
        <fullName evidence="5">Phosphoserine phosphatase</fullName>
        <ecNumber evidence="4">3.1.3.3</ecNumber>
    </recommendedName>
    <alternativeName>
        <fullName evidence="11">O-phosphoserine phosphohydrolase</fullName>
    </alternativeName>
</protein>
<dbReference type="EC" id="3.1.3.3" evidence="4"/>